<comment type="similarity">
    <text evidence="1">Belongs to the short-chain dehydrogenases/reductases (SDR) family.</text>
</comment>
<dbReference type="NCBIfam" id="NF005868">
    <property type="entry name" value="PRK07806.1"/>
    <property type="match status" value="1"/>
</dbReference>
<keyword evidence="3" id="KW-1185">Reference proteome</keyword>
<dbReference type="InterPro" id="IPR036291">
    <property type="entry name" value="NAD(P)-bd_dom_sf"/>
</dbReference>
<dbReference type="PRINTS" id="PR00081">
    <property type="entry name" value="GDHRDH"/>
</dbReference>
<dbReference type="Proteomes" id="UP000319263">
    <property type="component" value="Chromosome"/>
</dbReference>
<proteinExistence type="inferred from homology"/>
<organism evidence="2 3">
    <name type="scientific">Microlunatus elymi</name>
    <dbReference type="NCBI Taxonomy" id="2596828"/>
    <lineage>
        <taxon>Bacteria</taxon>
        <taxon>Bacillati</taxon>
        <taxon>Actinomycetota</taxon>
        <taxon>Actinomycetes</taxon>
        <taxon>Propionibacteriales</taxon>
        <taxon>Propionibacteriaceae</taxon>
        <taxon>Microlunatus</taxon>
    </lineage>
</organism>
<sequence length="242" mass="25519">MTVALVTGASRGIGEATAVGLARRGLDVVINYRDKQARADRVVERIRAAGGQAVAIRADLTEPAAVESMVARTVREFGRLDRLVLNASGGLERDAPADYATQLNCVAQVRLADLAVEQMTSGGRIVFVTSHEAHFHGAGETLSEYAPVAASKRAGEDALLERAPGYAERGVSLVVVSGDLIDGTITAKLLDRARPGLIEQRRAEAGYLPSVDTFAAEVVRATLAAGPDPLILVGETRPVPDR</sequence>
<protein>
    <submittedName>
        <fullName evidence="2">SDR family NAD(P)-dependent oxidoreductase</fullName>
    </submittedName>
</protein>
<dbReference type="OrthoDB" id="4373846at2"/>
<evidence type="ECO:0000313" key="2">
    <source>
        <dbReference type="EMBL" id="QDP97627.1"/>
    </source>
</evidence>
<dbReference type="InterPro" id="IPR002347">
    <property type="entry name" value="SDR_fam"/>
</dbReference>
<name>A0A516Q2G5_9ACTN</name>
<gene>
    <name evidence="2" type="ORF">FOE78_18460</name>
</gene>
<dbReference type="AlphaFoldDB" id="A0A516Q2G5"/>
<accession>A0A516Q2G5</accession>
<dbReference type="PANTHER" id="PTHR42879:SF2">
    <property type="entry name" value="3-OXOACYL-[ACYL-CARRIER-PROTEIN] REDUCTASE FABG"/>
    <property type="match status" value="1"/>
</dbReference>
<dbReference type="Gene3D" id="3.40.50.720">
    <property type="entry name" value="NAD(P)-binding Rossmann-like Domain"/>
    <property type="match status" value="1"/>
</dbReference>
<reference evidence="2 3" key="1">
    <citation type="submission" date="2019-07" db="EMBL/GenBank/DDBJ databases">
        <title>Microlunatus dokdonensis sp. nov. isolated from the rhizospheric soil of the wild plant Elymus tsukushiensis.</title>
        <authorList>
            <person name="Ghim S.-Y."/>
            <person name="Hwang Y.-J."/>
            <person name="Son J.-S."/>
            <person name="Shin J.-H."/>
        </authorList>
    </citation>
    <scope>NUCLEOTIDE SEQUENCE [LARGE SCALE GENOMIC DNA]</scope>
    <source>
        <strain evidence="2 3">KUDC0627</strain>
    </source>
</reference>
<dbReference type="RefSeq" id="WP_143987584.1">
    <property type="nucleotide sequence ID" value="NZ_CP041692.1"/>
</dbReference>
<dbReference type="Pfam" id="PF00106">
    <property type="entry name" value="adh_short"/>
    <property type="match status" value="1"/>
</dbReference>
<dbReference type="PANTHER" id="PTHR42879">
    <property type="entry name" value="3-OXOACYL-(ACYL-CARRIER-PROTEIN) REDUCTASE"/>
    <property type="match status" value="1"/>
</dbReference>
<dbReference type="EMBL" id="CP041692">
    <property type="protein sequence ID" value="QDP97627.1"/>
    <property type="molecule type" value="Genomic_DNA"/>
</dbReference>
<dbReference type="InterPro" id="IPR050259">
    <property type="entry name" value="SDR"/>
</dbReference>
<dbReference type="KEGG" id="mik:FOE78_18460"/>
<evidence type="ECO:0000313" key="3">
    <source>
        <dbReference type="Proteomes" id="UP000319263"/>
    </source>
</evidence>
<evidence type="ECO:0000256" key="1">
    <source>
        <dbReference type="ARBA" id="ARBA00006484"/>
    </source>
</evidence>
<dbReference type="SUPFAM" id="SSF51735">
    <property type="entry name" value="NAD(P)-binding Rossmann-fold domains"/>
    <property type="match status" value="1"/>
</dbReference>